<evidence type="ECO:0000256" key="5">
    <source>
        <dbReference type="ARBA" id="ARBA00022917"/>
    </source>
</evidence>
<organism evidence="8 9">
    <name type="scientific">Paenactinomyces guangxiensis</name>
    <dbReference type="NCBI Taxonomy" id="1490290"/>
    <lineage>
        <taxon>Bacteria</taxon>
        <taxon>Bacillati</taxon>
        <taxon>Bacillota</taxon>
        <taxon>Bacilli</taxon>
        <taxon>Bacillales</taxon>
        <taxon>Thermoactinomycetaceae</taxon>
        <taxon>Paenactinomyces</taxon>
    </lineage>
</organism>
<dbReference type="GO" id="GO:0016740">
    <property type="term" value="F:transferase activity"/>
    <property type="evidence" value="ECO:0007669"/>
    <property type="project" value="UniProtKB-ARBA"/>
</dbReference>
<dbReference type="PROSITE" id="PS50862">
    <property type="entry name" value="AA_TRNA_LIGASE_II"/>
    <property type="match status" value="1"/>
</dbReference>
<dbReference type="AlphaFoldDB" id="A0A7W2A860"/>
<dbReference type="SUPFAM" id="SSF55681">
    <property type="entry name" value="Class II aaRS and biotin synthetases"/>
    <property type="match status" value="1"/>
</dbReference>
<evidence type="ECO:0000256" key="3">
    <source>
        <dbReference type="ARBA" id="ARBA00022741"/>
    </source>
</evidence>
<keyword evidence="6" id="KW-0030">Aminoacyl-tRNA synthetase</keyword>
<dbReference type="GO" id="GO:0005524">
    <property type="term" value="F:ATP binding"/>
    <property type="evidence" value="ECO:0007669"/>
    <property type="project" value="UniProtKB-KW"/>
</dbReference>
<protein>
    <submittedName>
        <fullName evidence="8">Asparaginase</fullName>
    </submittedName>
</protein>
<dbReference type="GO" id="GO:0004812">
    <property type="term" value="F:aminoacyl-tRNA ligase activity"/>
    <property type="evidence" value="ECO:0007669"/>
    <property type="project" value="UniProtKB-KW"/>
</dbReference>
<keyword evidence="4" id="KW-0067">ATP-binding</keyword>
<keyword evidence="9" id="KW-1185">Reference proteome</keyword>
<dbReference type="PANTHER" id="PTHR22594">
    <property type="entry name" value="ASPARTYL/LYSYL-TRNA SYNTHETASE"/>
    <property type="match status" value="1"/>
</dbReference>
<sequence>MANNFELIRPKKYWKNTSTHYLNVINDSWYKSLVEVQDLINYYTVEFYKEKDIKTLFLPITTGSISSPMGLGSDSLPVSVEMFGIKSYLADSMQFMLEYGCRLFENGCYYIMPSFRGELPDHRHLCQFYHSEAEIPGGLDDVIQLVEEYISFLSRKILNDFGDKLLNINGSNRHIEKMAYLQEPLPRITLDEAVNILEDSDEYVDKHSAGFKSINSKGELKLISMFGGAVWLTHFDHLSVPFYQKFDSVDQSKALNADLLMGIGELVGSGERHETSQDLIKALNFHKVPLKNYKWYKDMKENYPLKTSGFGMGIERFILWLFNHNDIRDCEVLPRINGKNILP</sequence>
<accession>A0A7W2A860</accession>
<dbReference type="Gene3D" id="3.30.930.10">
    <property type="entry name" value="Bira Bifunctional Protein, Domain 2"/>
    <property type="match status" value="1"/>
</dbReference>
<evidence type="ECO:0000256" key="1">
    <source>
        <dbReference type="ARBA" id="ARBA00022490"/>
    </source>
</evidence>
<feature type="domain" description="Aminoacyl-transfer RNA synthetases class-II family profile" evidence="7">
    <location>
        <begin position="113"/>
        <end position="343"/>
    </location>
</feature>
<evidence type="ECO:0000313" key="9">
    <source>
        <dbReference type="Proteomes" id="UP000535491"/>
    </source>
</evidence>
<comment type="caution">
    <text evidence="8">The sequence shown here is derived from an EMBL/GenBank/DDBJ whole genome shotgun (WGS) entry which is preliminary data.</text>
</comment>
<dbReference type="GO" id="GO:0140096">
    <property type="term" value="F:catalytic activity, acting on a protein"/>
    <property type="evidence" value="ECO:0007669"/>
    <property type="project" value="UniProtKB-ARBA"/>
</dbReference>
<dbReference type="Proteomes" id="UP000535491">
    <property type="component" value="Unassembled WGS sequence"/>
</dbReference>
<gene>
    <name evidence="8" type="ORF">H1191_04035</name>
</gene>
<dbReference type="PANTHER" id="PTHR22594:SF34">
    <property type="entry name" value="ASPARAGINE--TRNA LIGASE, MITOCHONDRIAL-RELATED"/>
    <property type="match status" value="1"/>
</dbReference>
<dbReference type="EMBL" id="JACEIQ010000002">
    <property type="protein sequence ID" value="MBA4493473.1"/>
    <property type="molecule type" value="Genomic_DNA"/>
</dbReference>
<dbReference type="InterPro" id="IPR006195">
    <property type="entry name" value="aa-tRNA-synth_II"/>
</dbReference>
<keyword evidence="3" id="KW-0547">Nucleotide-binding</keyword>
<evidence type="ECO:0000256" key="6">
    <source>
        <dbReference type="ARBA" id="ARBA00023146"/>
    </source>
</evidence>
<dbReference type="GO" id="GO:0006421">
    <property type="term" value="P:asparaginyl-tRNA aminoacylation"/>
    <property type="evidence" value="ECO:0007669"/>
    <property type="project" value="TreeGrafter"/>
</dbReference>
<dbReference type="Pfam" id="PF00152">
    <property type="entry name" value="tRNA-synt_2"/>
    <property type="match status" value="1"/>
</dbReference>
<name>A0A7W2A860_9BACL</name>
<evidence type="ECO:0000256" key="2">
    <source>
        <dbReference type="ARBA" id="ARBA00022598"/>
    </source>
</evidence>
<dbReference type="InterPro" id="IPR004364">
    <property type="entry name" value="Aa-tRNA-synt_II"/>
</dbReference>
<keyword evidence="1" id="KW-0963">Cytoplasm</keyword>
<dbReference type="RefSeq" id="WP_181750702.1">
    <property type="nucleotide sequence ID" value="NZ_JACEIQ010000002.1"/>
</dbReference>
<keyword evidence="5" id="KW-0648">Protein biosynthesis</keyword>
<proteinExistence type="predicted"/>
<evidence type="ECO:0000313" key="8">
    <source>
        <dbReference type="EMBL" id="MBA4493473.1"/>
    </source>
</evidence>
<reference evidence="8 9" key="1">
    <citation type="submission" date="2020-07" db="EMBL/GenBank/DDBJ databases">
        <authorList>
            <person name="Feng H."/>
        </authorList>
    </citation>
    <scope>NUCLEOTIDE SEQUENCE [LARGE SCALE GENOMIC DNA]</scope>
    <source>
        <strain evidence="9">s-10</strain>
    </source>
</reference>
<dbReference type="InterPro" id="IPR045864">
    <property type="entry name" value="aa-tRNA-synth_II/BPL/LPL"/>
</dbReference>
<evidence type="ECO:0000256" key="4">
    <source>
        <dbReference type="ARBA" id="ARBA00022840"/>
    </source>
</evidence>
<evidence type="ECO:0000259" key="7">
    <source>
        <dbReference type="PROSITE" id="PS50862"/>
    </source>
</evidence>
<keyword evidence="2" id="KW-0436">Ligase</keyword>